<gene>
    <name evidence="2" type="ORF">SK3146_01331</name>
</gene>
<accession>A0ABY4RKM7</accession>
<dbReference type="Pfam" id="PF00583">
    <property type="entry name" value="Acetyltransf_1"/>
    <property type="match status" value="1"/>
</dbReference>
<proteinExistence type="predicted"/>
<dbReference type="SUPFAM" id="SSF55729">
    <property type="entry name" value="Acyl-CoA N-acyltransferases (Nat)"/>
    <property type="match status" value="1"/>
</dbReference>
<dbReference type="PROSITE" id="PS51186">
    <property type="entry name" value="GNAT"/>
    <property type="match status" value="1"/>
</dbReference>
<protein>
    <submittedName>
        <fullName evidence="2">Acetyltransferase (GNAT) family protein</fullName>
    </submittedName>
</protein>
<reference evidence="2" key="2">
    <citation type="journal article" date="2021" name="J Anim Sci Technol">
        <title>Complete genome sequence of Paenibacillus konkukensis sp. nov. SK3146 as a potential probiotic strain.</title>
        <authorList>
            <person name="Jung H.I."/>
            <person name="Park S."/>
            <person name="Niu K.M."/>
            <person name="Lee S.W."/>
            <person name="Kothari D."/>
            <person name="Yi K.J."/>
            <person name="Kim S.K."/>
        </authorList>
    </citation>
    <scope>NUCLEOTIDE SEQUENCE</scope>
    <source>
        <strain evidence="2">SK3146</strain>
    </source>
</reference>
<feature type="domain" description="N-acetyltransferase" evidence="1">
    <location>
        <begin position="6"/>
        <end position="160"/>
    </location>
</feature>
<dbReference type="CDD" id="cd04301">
    <property type="entry name" value="NAT_SF"/>
    <property type="match status" value="1"/>
</dbReference>
<sequence length="160" mass="18173">MSSVNISLKKAVVSDAEAIFDMQIEAFLPLLAKYRDFATNPANETIERVIRRIANPSGGFYKIMADRKLAGAICVYWKEDGLRFWISPMFLHPQYQGQGIAQQSIAGIFDMFPQAASWELATIAEEERNCYLYEKMGFRRTGVQKALNERATLVYYVRGG</sequence>
<evidence type="ECO:0000313" key="2">
    <source>
        <dbReference type="EMBL" id="UQZ82174.1"/>
    </source>
</evidence>
<dbReference type="Proteomes" id="UP001057134">
    <property type="component" value="Chromosome"/>
</dbReference>
<evidence type="ECO:0000313" key="3">
    <source>
        <dbReference type="Proteomes" id="UP001057134"/>
    </source>
</evidence>
<keyword evidence="3" id="KW-1185">Reference proteome</keyword>
<reference evidence="2" key="1">
    <citation type="submission" date="2018-02" db="EMBL/GenBank/DDBJ databases">
        <authorList>
            <person name="Kim S.-K."/>
            <person name="Jung H.-I."/>
            <person name="Lee S.-W."/>
        </authorList>
    </citation>
    <scope>NUCLEOTIDE SEQUENCE</scope>
    <source>
        <strain evidence="2">SK3146</strain>
    </source>
</reference>
<organism evidence="2 3">
    <name type="scientific">Paenibacillus konkukensis</name>
    <dbReference type="NCBI Taxonomy" id="2020716"/>
    <lineage>
        <taxon>Bacteria</taxon>
        <taxon>Bacillati</taxon>
        <taxon>Bacillota</taxon>
        <taxon>Bacilli</taxon>
        <taxon>Bacillales</taxon>
        <taxon>Paenibacillaceae</taxon>
        <taxon>Paenibacillus</taxon>
    </lineage>
</organism>
<dbReference type="EMBL" id="CP027059">
    <property type="protein sequence ID" value="UQZ82174.1"/>
    <property type="molecule type" value="Genomic_DNA"/>
</dbReference>
<dbReference type="Gene3D" id="3.40.630.30">
    <property type="match status" value="1"/>
</dbReference>
<dbReference type="InterPro" id="IPR016181">
    <property type="entry name" value="Acyl_CoA_acyltransferase"/>
</dbReference>
<dbReference type="InterPro" id="IPR000182">
    <property type="entry name" value="GNAT_dom"/>
</dbReference>
<evidence type="ECO:0000259" key="1">
    <source>
        <dbReference type="PROSITE" id="PS51186"/>
    </source>
</evidence>
<dbReference type="RefSeq" id="WP_249864342.1">
    <property type="nucleotide sequence ID" value="NZ_CP027059.1"/>
</dbReference>
<name>A0ABY4RKM7_9BACL</name>